<feature type="domain" description="Protein kinase" evidence="1">
    <location>
        <begin position="1"/>
        <end position="249"/>
    </location>
</feature>
<dbReference type="InterPro" id="IPR051681">
    <property type="entry name" value="Ser/Thr_Kinases-Pseudokinases"/>
</dbReference>
<evidence type="ECO:0000313" key="2">
    <source>
        <dbReference type="EMBL" id="KEQ76297.1"/>
    </source>
</evidence>
<proteinExistence type="predicted"/>
<dbReference type="GeneID" id="25409309"/>
<dbReference type="Pfam" id="PF00069">
    <property type="entry name" value="Pkinase"/>
    <property type="match status" value="1"/>
</dbReference>
<dbReference type="SMART" id="SM00220">
    <property type="entry name" value="S_TKc"/>
    <property type="match status" value="1"/>
</dbReference>
<dbReference type="RefSeq" id="XP_013430114.1">
    <property type="nucleotide sequence ID" value="XM_013574660.1"/>
</dbReference>
<dbReference type="PROSITE" id="PS50011">
    <property type="entry name" value="PROTEIN_KINASE_DOM"/>
    <property type="match status" value="1"/>
</dbReference>
<dbReference type="EMBL" id="KL584704">
    <property type="protein sequence ID" value="KEQ76297.1"/>
    <property type="molecule type" value="Genomic_DNA"/>
</dbReference>
<dbReference type="STRING" id="1043004.A0A074X2R5"/>
<dbReference type="AlphaFoldDB" id="A0A074X2R5"/>
<name>A0A074X2R5_9PEZI</name>
<dbReference type="InterPro" id="IPR011009">
    <property type="entry name" value="Kinase-like_dom_sf"/>
</dbReference>
<evidence type="ECO:0000259" key="1">
    <source>
        <dbReference type="PROSITE" id="PS50011"/>
    </source>
</evidence>
<keyword evidence="2" id="KW-0808">Transferase</keyword>
<dbReference type="GO" id="GO:0005524">
    <property type="term" value="F:ATP binding"/>
    <property type="evidence" value="ECO:0007669"/>
    <property type="project" value="InterPro"/>
</dbReference>
<reference evidence="2 3" key="1">
    <citation type="journal article" date="2014" name="BMC Genomics">
        <title>Genome sequencing of four Aureobasidium pullulans varieties: biotechnological potential, stress tolerance, and description of new species.</title>
        <authorList>
            <person name="Gostin Ar C."/>
            <person name="Ohm R.A."/>
            <person name="Kogej T."/>
            <person name="Sonjak S."/>
            <person name="Turk M."/>
            <person name="Zajc J."/>
            <person name="Zalar P."/>
            <person name="Grube M."/>
            <person name="Sun H."/>
            <person name="Han J."/>
            <person name="Sharma A."/>
            <person name="Chiniquy J."/>
            <person name="Ngan C.Y."/>
            <person name="Lipzen A."/>
            <person name="Barry K."/>
            <person name="Grigoriev I.V."/>
            <person name="Gunde-Cimerman N."/>
        </authorList>
    </citation>
    <scope>NUCLEOTIDE SEQUENCE [LARGE SCALE GENOMIC DNA]</scope>
    <source>
        <strain evidence="2 3">CBS 147.97</strain>
    </source>
</reference>
<gene>
    <name evidence="2" type="ORF">M436DRAFT_40026</name>
</gene>
<evidence type="ECO:0000313" key="3">
    <source>
        <dbReference type="Proteomes" id="UP000027730"/>
    </source>
</evidence>
<accession>A0A074X2R5</accession>
<dbReference type="OrthoDB" id="1668230at2759"/>
<dbReference type="InterPro" id="IPR000719">
    <property type="entry name" value="Prot_kinase_dom"/>
</dbReference>
<sequence>MAQTTHASINGIGEYLAHGATGIVERQEEVVLKRPYPNNDDSLQELEIEARIYRHLGPHPRIVPFLSWDSEPPILRIEHMKKGNLNSYITSHQCSIEEKNRWVKQAADAIEFLHSKGVIHCDIKPDNLLLDDNLDLKVCDFAGSSLQGSKALVGSATRYWRPTPLRAPCDARDDIFGLGSTIYMIVTGTEPFEKLESDEVEARFSAAKFPDTGDLLFGEVMQACWGGHRSIEEVCDLIEKGTREMQKLD</sequence>
<protein>
    <submittedName>
        <fullName evidence="2">Kinase-like protein</fullName>
    </submittedName>
</protein>
<dbReference type="HOGENOM" id="CLU_000288_31_2_1"/>
<dbReference type="GO" id="GO:0004674">
    <property type="term" value="F:protein serine/threonine kinase activity"/>
    <property type="evidence" value="ECO:0007669"/>
    <property type="project" value="TreeGrafter"/>
</dbReference>
<dbReference type="InterPro" id="IPR008271">
    <property type="entry name" value="Ser/Thr_kinase_AS"/>
</dbReference>
<organism evidence="2 3">
    <name type="scientific">Aureobasidium namibiae CBS 147.97</name>
    <dbReference type="NCBI Taxonomy" id="1043004"/>
    <lineage>
        <taxon>Eukaryota</taxon>
        <taxon>Fungi</taxon>
        <taxon>Dikarya</taxon>
        <taxon>Ascomycota</taxon>
        <taxon>Pezizomycotina</taxon>
        <taxon>Dothideomycetes</taxon>
        <taxon>Dothideomycetidae</taxon>
        <taxon>Dothideales</taxon>
        <taxon>Saccotheciaceae</taxon>
        <taxon>Aureobasidium</taxon>
    </lineage>
</organism>
<dbReference type="Gene3D" id="1.10.510.10">
    <property type="entry name" value="Transferase(Phosphotransferase) domain 1"/>
    <property type="match status" value="1"/>
</dbReference>
<dbReference type="SUPFAM" id="SSF56112">
    <property type="entry name" value="Protein kinase-like (PK-like)"/>
    <property type="match status" value="1"/>
</dbReference>
<dbReference type="Proteomes" id="UP000027730">
    <property type="component" value="Unassembled WGS sequence"/>
</dbReference>
<keyword evidence="3" id="KW-1185">Reference proteome</keyword>
<keyword evidence="2" id="KW-0418">Kinase</keyword>
<dbReference type="PANTHER" id="PTHR44329">
    <property type="entry name" value="SERINE/THREONINE-PROTEIN KINASE TNNI3K-RELATED"/>
    <property type="match status" value="1"/>
</dbReference>
<dbReference type="PROSITE" id="PS00108">
    <property type="entry name" value="PROTEIN_KINASE_ST"/>
    <property type="match status" value="1"/>
</dbReference>